<evidence type="ECO:0000313" key="16">
    <source>
        <dbReference type="EMBL" id="PIR46883.1"/>
    </source>
</evidence>
<dbReference type="FunFam" id="3.90.580.10:FF:000001">
    <property type="entry name" value="DNA primase"/>
    <property type="match status" value="1"/>
</dbReference>
<dbReference type="GO" id="GO:0005737">
    <property type="term" value="C:cytoplasm"/>
    <property type="evidence" value="ECO:0007669"/>
    <property type="project" value="TreeGrafter"/>
</dbReference>
<evidence type="ECO:0000256" key="1">
    <source>
        <dbReference type="ARBA" id="ARBA00022478"/>
    </source>
</evidence>
<dbReference type="InterPro" id="IPR034151">
    <property type="entry name" value="TOPRIM_DnaG_bac"/>
</dbReference>
<dbReference type="InterPro" id="IPR006295">
    <property type="entry name" value="DNA_primase_DnaG"/>
</dbReference>
<evidence type="ECO:0000256" key="6">
    <source>
        <dbReference type="ARBA" id="ARBA00022723"/>
    </source>
</evidence>
<keyword evidence="8 12" id="KW-0862">Zinc</keyword>
<keyword evidence="1 12" id="KW-0240">DNA-directed RNA polymerase</keyword>
<dbReference type="HAMAP" id="MF_00974">
    <property type="entry name" value="DNA_primase_DnaG"/>
    <property type="match status" value="1"/>
</dbReference>
<comment type="similarity">
    <text evidence="12 13">Belongs to the DnaG primase family.</text>
</comment>
<keyword evidence="11 12" id="KW-0804">Transcription</keyword>
<keyword evidence="5 12" id="KW-0235">DNA replication</keyword>
<evidence type="ECO:0000256" key="5">
    <source>
        <dbReference type="ARBA" id="ARBA00022705"/>
    </source>
</evidence>
<keyword evidence="4 12" id="KW-0548">Nucleotidyltransferase</keyword>
<keyword evidence="6 12" id="KW-0479">Metal-binding</keyword>
<dbReference type="InterPro" id="IPR006171">
    <property type="entry name" value="TOPRIM_dom"/>
</dbReference>
<dbReference type="Pfam" id="PF01807">
    <property type="entry name" value="Zn_ribbon_DnaG"/>
    <property type="match status" value="1"/>
</dbReference>
<keyword evidence="7 12" id="KW-0863">Zinc-finger</keyword>
<dbReference type="GO" id="GO:0003899">
    <property type="term" value="F:DNA-directed RNA polymerase activity"/>
    <property type="evidence" value="ECO:0007669"/>
    <property type="project" value="UniProtKB-UniRule"/>
</dbReference>
<dbReference type="GO" id="GO:1990077">
    <property type="term" value="C:primosome complex"/>
    <property type="evidence" value="ECO:0007669"/>
    <property type="project" value="UniProtKB-KW"/>
</dbReference>
<dbReference type="Pfam" id="PF13662">
    <property type="entry name" value="Toprim_4"/>
    <property type="match status" value="1"/>
</dbReference>
<dbReference type="SUPFAM" id="SSF56731">
    <property type="entry name" value="DNA primase core"/>
    <property type="match status" value="1"/>
</dbReference>
<dbReference type="InterPro" id="IPR013264">
    <property type="entry name" value="DNAG_N"/>
</dbReference>
<reference evidence="16 17" key="1">
    <citation type="submission" date="2017-09" db="EMBL/GenBank/DDBJ databases">
        <title>Depth-based differentiation of microbial function through sediment-hosted aquifers and enrichment of novel symbionts in the deep terrestrial subsurface.</title>
        <authorList>
            <person name="Probst A.J."/>
            <person name="Ladd B."/>
            <person name="Jarett J.K."/>
            <person name="Geller-Mcgrath D.E."/>
            <person name="Sieber C.M."/>
            <person name="Emerson J.B."/>
            <person name="Anantharaman K."/>
            <person name="Thomas B.C."/>
            <person name="Malmstrom R."/>
            <person name="Stieglmeier M."/>
            <person name="Klingl A."/>
            <person name="Woyke T."/>
            <person name="Ryan C.M."/>
            <person name="Banfield J.F."/>
        </authorList>
    </citation>
    <scope>NUCLEOTIDE SEQUENCE [LARGE SCALE GENOMIC DNA]</scope>
    <source>
        <strain evidence="16">CG10_big_fil_rev_8_21_14_0_10_45_14</strain>
    </source>
</reference>
<comment type="caution">
    <text evidence="16">The sequence shown here is derived from an EMBL/GenBank/DDBJ whole genome shotgun (WGS) entry which is preliminary data.</text>
</comment>
<dbReference type="SUPFAM" id="SSF57783">
    <property type="entry name" value="Zinc beta-ribbon"/>
    <property type="match status" value="1"/>
</dbReference>
<evidence type="ECO:0000256" key="9">
    <source>
        <dbReference type="ARBA" id="ARBA00022842"/>
    </source>
</evidence>
<keyword evidence="10 12" id="KW-0238">DNA-binding</keyword>
<evidence type="ECO:0000313" key="17">
    <source>
        <dbReference type="Proteomes" id="UP000230833"/>
    </source>
</evidence>
<organism evidence="16 17">
    <name type="scientific">Candidatus Vogelbacteria bacterium CG10_big_fil_rev_8_21_14_0_10_45_14</name>
    <dbReference type="NCBI Taxonomy" id="1975042"/>
    <lineage>
        <taxon>Bacteria</taxon>
        <taxon>Candidatus Vogeliibacteriota</taxon>
    </lineage>
</organism>
<evidence type="ECO:0000256" key="4">
    <source>
        <dbReference type="ARBA" id="ARBA00022695"/>
    </source>
</evidence>
<dbReference type="PANTHER" id="PTHR30313">
    <property type="entry name" value="DNA PRIMASE"/>
    <property type="match status" value="1"/>
</dbReference>
<dbReference type="Gene3D" id="3.90.980.10">
    <property type="entry name" value="DNA primase, catalytic core, N-terminal domain"/>
    <property type="match status" value="1"/>
</dbReference>
<dbReference type="SMART" id="SM00493">
    <property type="entry name" value="TOPRIM"/>
    <property type="match status" value="1"/>
</dbReference>
<proteinExistence type="inferred from homology"/>
<feature type="domain" description="Toprim" evidence="15">
    <location>
        <begin position="298"/>
        <end position="377"/>
    </location>
</feature>
<evidence type="ECO:0000259" key="15">
    <source>
        <dbReference type="PROSITE" id="PS50880"/>
    </source>
</evidence>
<keyword evidence="3 12" id="KW-0808">Transferase</keyword>
<dbReference type="Proteomes" id="UP000230833">
    <property type="component" value="Unassembled WGS sequence"/>
</dbReference>
<dbReference type="InterPro" id="IPR036977">
    <property type="entry name" value="DNA_primase_Znf_CHC2"/>
</dbReference>
<evidence type="ECO:0000256" key="11">
    <source>
        <dbReference type="ARBA" id="ARBA00023163"/>
    </source>
</evidence>
<dbReference type="InterPro" id="IPR030846">
    <property type="entry name" value="DnaG_bac"/>
</dbReference>
<dbReference type="GO" id="GO:0006269">
    <property type="term" value="P:DNA replication, synthesis of primer"/>
    <property type="evidence" value="ECO:0007669"/>
    <property type="project" value="UniProtKB-UniRule"/>
</dbReference>
<keyword evidence="9" id="KW-0460">Magnesium</keyword>
<sequence>MGRRCSCYVQRHLSKARSYPPCLLAGKLAPKSSPQYMSSNVEQVKARLSVVDVVGSYIKLGRAGVNWKANCPFHSEKTPSFYVSPSRESWHCFGCDKGGDIISFVEEYEGVDFMGALKILADRAGFSLLFEGKGNKDEREELKIALELATSYYEALLSKKDDVRNYLRERGLSSDSIKKWRVGYAPMGWGHLKDALISRKVRPEMLVKAGLCAIKKGERAGERSIAEGDLYDRFRGRIMFPLMDPSGSVVGFSGRIAPGNTTDTEMGKYINTQETVLYNKSGFLYGYNFAKSMIREKRRAILVEGQMDIIMSHQAGVENAVAVSGTALTTNHVELLGRLADELVVAFDGDPAGERAAGRAFNMGMASKRRITVKAVTLQNGVDPADLARDDPTMWKKLTDESEHFVSFLISSVQRRSLSKEALRRAMDEEVIPYIAVIDSVIEQSKFVQDVALLIGEGDEIVWHRVRELAPKRDLPKGGSGTTVSRSISKTDEKIKSLRDRLLYIIRSAEEAKKEGGVDFLDIKKRLEEIMPGSTRDMNEMLPKDSLLNEVRMEDLGVSVAKIAEETLLQLEEELIGNEMANLLVLIKEGEHKLSDEGMANDLSAKQSQYYELLKRRSAIQEGRRLL</sequence>
<evidence type="ECO:0000256" key="13">
    <source>
        <dbReference type="PIRNR" id="PIRNR002811"/>
    </source>
</evidence>
<dbReference type="GO" id="GO:0003677">
    <property type="term" value="F:DNA binding"/>
    <property type="evidence" value="ECO:0007669"/>
    <property type="project" value="UniProtKB-KW"/>
</dbReference>
<keyword evidence="2 12" id="KW-0639">Primosome</keyword>
<dbReference type="InterPro" id="IPR037068">
    <property type="entry name" value="DNA_primase_core_N_sf"/>
</dbReference>
<comment type="catalytic activity">
    <reaction evidence="12">
        <text>ssDNA + n NTP = ssDNA/pppN(pN)n-1 hybrid + (n-1) diphosphate.</text>
        <dbReference type="EC" id="2.7.7.101"/>
    </reaction>
</comment>
<evidence type="ECO:0000256" key="3">
    <source>
        <dbReference type="ARBA" id="ARBA00022679"/>
    </source>
</evidence>
<feature type="zinc finger region" description="CHC2-type" evidence="12 14">
    <location>
        <begin position="71"/>
        <end position="95"/>
    </location>
</feature>
<dbReference type="InterPro" id="IPR050219">
    <property type="entry name" value="DnaG_primase"/>
</dbReference>
<dbReference type="EMBL" id="PCYL01000024">
    <property type="protein sequence ID" value="PIR46883.1"/>
    <property type="molecule type" value="Genomic_DNA"/>
</dbReference>
<comment type="subunit">
    <text evidence="12">Monomer. Interacts with DnaB.</text>
</comment>
<dbReference type="PIRSF" id="PIRSF002811">
    <property type="entry name" value="DnaG"/>
    <property type="match status" value="1"/>
</dbReference>
<dbReference type="InterPro" id="IPR002694">
    <property type="entry name" value="Znf_CHC2"/>
</dbReference>
<comment type="domain">
    <text evidence="12">Contains an N-terminal zinc-binding domain, a central core domain that contains the primase activity, and a C-terminal DnaB-binding domain.</text>
</comment>
<evidence type="ECO:0000256" key="14">
    <source>
        <dbReference type="PIRSR" id="PIRSR002811-1"/>
    </source>
</evidence>
<comment type="function">
    <text evidence="12 13">RNA polymerase that catalyzes the synthesis of short RNA molecules used as primers for DNA polymerase during DNA replication.</text>
</comment>
<dbReference type="NCBIfam" id="TIGR01391">
    <property type="entry name" value="dnaG"/>
    <property type="match status" value="1"/>
</dbReference>
<dbReference type="PROSITE" id="PS50880">
    <property type="entry name" value="TOPRIM"/>
    <property type="match status" value="1"/>
</dbReference>
<gene>
    <name evidence="12 16" type="primary">dnaG</name>
    <name evidence="16" type="ORF">COV07_01890</name>
</gene>
<dbReference type="CDD" id="cd03364">
    <property type="entry name" value="TOPRIM_DnaG_primases"/>
    <property type="match status" value="1"/>
</dbReference>
<evidence type="ECO:0000256" key="12">
    <source>
        <dbReference type="HAMAP-Rule" id="MF_00974"/>
    </source>
</evidence>
<dbReference type="Gene3D" id="3.90.580.10">
    <property type="entry name" value="Zinc finger, CHC2-type domain"/>
    <property type="match status" value="1"/>
</dbReference>
<protein>
    <recommendedName>
        <fullName evidence="12 13">DNA primase</fullName>
        <ecNumber evidence="12">2.7.7.101</ecNumber>
    </recommendedName>
</protein>
<dbReference type="GO" id="GO:0000428">
    <property type="term" value="C:DNA-directed RNA polymerase complex"/>
    <property type="evidence" value="ECO:0007669"/>
    <property type="project" value="UniProtKB-KW"/>
</dbReference>
<evidence type="ECO:0000256" key="2">
    <source>
        <dbReference type="ARBA" id="ARBA00022515"/>
    </source>
</evidence>
<evidence type="ECO:0000256" key="10">
    <source>
        <dbReference type="ARBA" id="ARBA00023125"/>
    </source>
</evidence>
<dbReference type="PANTHER" id="PTHR30313:SF2">
    <property type="entry name" value="DNA PRIMASE"/>
    <property type="match status" value="1"/>
</dbReference>
<dbReference type="AlphaFoldDB" id="A0A2H0RK60"/>
<dbReference type="Gene3D" id="3.40.1360.10">
    <property type="match status" value="1"/>
</dbReference>
<dbReference type="SMART" id="SM00400">
    <property type="entry name" value="ZnF_CHCC"/>
    <property type="match status" value="1"/>
</dbReference>
<dbReference type="Pfam" id="PF08275">
    <property type="entry name" value="DNAG_N"/>
    <property type="match status" value="1"/>
</dbReference>
<dbReference type="EC" id="2.7.7.101" evidence="12"/>
<dbReference type="GO" id="GO:0008270">
    <property type="term" value="F:zinc ion binding"/>
    <property type="evidence" value="ECO:0007669"/>
    <property type="project" value="UniProtKB-UniRule"/>
</dbReference>
<name>A0A2H0RK60_9BACT</name>
<comment type="cofactor">
    <cofactor evidence="12 13 14">
        <name>Zn(2+)</name>
        <dbReference type="ChEBI" id="CHEBI:29105"/>
    </cofactor>
    <text evidence="12 13 14">Binds 1 zinc ion per monomer.</text>
</comment>
<evidence type="ECO:0000256" key="7">
    <source>
        <dbReference type="ARBA" id="ARBA00022771"/>
    </source>
</evidence>
<evidence type="ECO:0000256" key="8">
    <source>
        <dbReference type="ARBA" id="ARBA00022833"/>
    </source>
</evidence>
<accession>A0A2H0RK60</accession>